<keyword evidence="2" id="KW-1185">Reference proteome</keyword>
<dbReference type="AlphaFoldDB" id="A0AA47MD25"/>
<dbReference type="EMBL" id="JAOPHQ010004843">
    <property type="protein sequence ID" value="KAK0137919.1"/>
    <property type="molecule type" value="Genomic_DNA"/>
</dbReference>
<name>A0AA47MD25_MERPO</name>
<evidence type="ECO:0000313" key="1">
    <source>
        <dbReference type="EMBL" id="KAK0137919.1"/>
    </source>
</evidence>
<gene>
    <name evidence="1" type="ORF">N1851_025890</name>
</gene>
<protein>
    <submittedName>
        <fullName evidence="1">Uncharacterized protein</fullName>
    </submittedName>
</protein>
<reference evidence="1" key="1">
    <citation type="journal article" date="2023" name="Front. Mar. Sci.">
        <title>A new Merluccius polli reference genome to investigate the effects of global change in West African waters.</title>
        <authorList>
            <person name="Mateo J.L."/>
            <person name="Blanco-Fernandez C."/>
            <person name="Garcia-Vazquez E."/>
            <person name="Machado-Schiaffino G."/>
        </authorList>
    </citation>
    <scope>NUCLEOTIDE SEQUENCE</scope>
    <source>
        <strain evidence="1">C29</strain>
        <tissue evidence="1">Fin</tissue>
    </source>
</reference>
<proteinExistence type="predicted"/>
<dbReference type="Proteomes" id="UP001174136">
    <property type="component" value="Unassembled WGS sequence"/>
</dbReference>
<comment type="caution">
    <text evidence="1">The sequence shown here is derived from an EMBL/GenBank/DDBJ whole genome shotgun (WGS) entry which is preliminary data.</text>
</comment>
<sequence>MTQLGTRRWANVLMASLVGIFWDFTNCRTRRNRALSIKHNSNTTEQQQAAVSSPEHSPTFILNKELVFGPIFSLLEVQSSSFHIHFEVHLRRNPQRFRLDLQGPGEKLGLNPRVSFLRQGREGFPLWTWAASRITDVVKYSCRALWCSSGTLGHNTPGSFQRELADRSEMSQGSEPLHCGCFKRDHPHLSQLLLLVDGVLQVGHQTHVGTVVGIHQVRQDREEPVGNALRCLWMKMMDSLPRRMKLPSRAALDSRSSARDRVMVPWYQGWKLDILLRSHTLSHTRAGSRSRRQRVCCAALLRWSYFHLCLCRSCGRLAVFLLESTGPLSEEGATDAARHFLV</sequence>
<accession>A0AA47MD25</accession>
<organism evidence="1 2">
    <name type="scientific">Merluccius polli</name>
    <name type="common">Benguela hake</name>
    <name type="synonym">Merluccius cadenati</name>
    <dbReference type="NCBI Taxonomy" id="89951"/>
    <lineage>
        <taxon>Eukaryota</taxon>
        <taxon>Metazoa</taxon>
        <taxon>Chordata</taxon>
        <taxon>Craniata</taxon>
        <taxon>Vertebrata</taxon>
        <taxon>Euteleostomi</taxon>
        <taxon>Actinopterygii</taxon>
        <taxon>Neopterygii</taxon>
        <taxon>Teleostei</taxon>
        <taxon>Neoteleostei</taxon>
        <taxon>Acanthomorphata</taxon>
        <taxon>Zeiogadaria</taxon>
        <taxon>Gadariae</taxon>
        <taxon>Gadiformes</taxon>
        <taxon>Gadoidei</taxon>
        <taxon>Merlucciidae</taxon>
        <taxon>Merluccius</taxon>
    </lineage>
</organism>
<evidence type="ECO:0000313" key="2">
    <source>
        <dbReference type="Proteomes" id="UP001174136"/>
    </source>
</evidence>